<dbReference type="EMBL" id="CM037159">
    <property type="protein sequence ID" value="KAH7866633.1"/>
    <property type="molecule type" value="Genomic_DNA"/>
</dbReference>
<dbReference type="Proteomes" id="UP000828048">
    <property type="component" value="Chromosome 9"/>
</dbReference>
<proteinExistence type="predicted"/>
<reference evidence="1 2" key="1">
    <citation type="journal article" date="2021" name="Hortic Res">
        <title>High-quality reference genome and annotation aids understanding of berry development for evergreen blueberry (Vaccinium darrowii).</title>
        <authorList>
            <person name="Yu J."/>
            <person name="Hulse-Kemp A.M."/>
            <person name="Babiker E."/>
            <person name="Staton M."/>
        </authorList>
    </citation>
    <scope>NUCLEOTIDE SEQUENCE [LARGE SCALE GENOMIC DNA]</scope>
    <source>
        <strain evidence="2">cv. NJ 8807/NJ 8810</strain>
        <tissue evidence="1">Young leaf</tissue>
    </source>
</reference>
<accession>A0ACB7ZLS0</accession>
<evidence type="ECO:0000313" key="1">
    <source>
        <dbReference type="EMBL" id="KAH7866633.1"/>
    </source>
</evidence>
<gene>
    <name evidence="1" type="ORF">Vadar_022987</name>
</gene>
<name>A0ACB7ZLS0_9ERIC</name>
<sequence>MANGTSPALIPKLTKDNYDNWSIQMKALLGAQEVMEIVENGYEEPASKEAEAVLKEEQKTALRAERKKDCKARSIIYQGLDEMTFEIIASATSSKEIWETLQKTYKGADKVKRIRLQSLRGEFESLRMKPSESISEYYGRIMTVANQMRRNGEALTDTRVIEKILRSLDPRFNFIVVTLEELKDVTTMSIEELVGSLQAHEQKLHRDDDRAMEQALQTKLSLNEDRHEQGGTSQRGRGYGSHVRGSGSSNFRGKGGKGFFKGGNQNHAPKGGGRGPQSSRGGGQAKRGGYNNRSNTDKSNVQCYNCQKYGHYMKECRGRPASNQVGETANYADKEPAGGDSMSLMAHSSTEQDQGTWFLDSGASNHMTGSRQLFTELDERVQGDISFGDLSKVPVQGKGNIVIKRKNGDHAFISNVYYVPDMKTNILSLGQLLEKGYQISLKDMQLTITDARGKLVTRVKMAKNRMFPLTVLHDTPKCLSAIINDKDWIWHLRYGHLNFESLKMLANKKMVKGLPHIQHPNEVCENCVLGKQHRNSFGKQVDWRASMPLELVHTDVCGPLKPISNGQNRYFLTFTDDYSRKTWVYFLKRKSEVFEKFIDFKALVEKKSGYYIKMLRSDQGGEYTGDQFDESHHPQHGEKHAEG</sequence>
<keyword evidence="2" id="KW-1185">Reference proteome</keyword>
<comment type="caution">
    <text evidence="1">The sequence shown here is derived from an EMBL/GenBank/DDBJ whole genome shotgun (WGS) entry which is preliminary data.</text>
</comment>
<protein>
    <submittedName>
        <fullName evidence="1">Uncharacterized protein</fullName>
    </submittedName>
</protein>
<organism evidence="1 2">
    <name type="scientific">Vaccinium darrowii</name>
    <dbReference type="NCBI Taxonomy" id="229202"/>
    <lineage>
        <taxon>Eukaryota</taxon>
        <taxon>Viridiplantae</taxon>
        <taxon>Streptophyta</taxon>
        <taxon>Embryophyta</taxon>
        <taxon>Tracheophyta</taxon>
        <taxon>Spermatophyta</taxon>
        <taxon>Magnoliopsida</taxon>
        <taxon>eudicotyledons</taxon>
        <taxon>Gunneridae</taxon>
        <taxon>Pentapetalae</taxon>
        <taxon>asterids</taxon>
        <taxon>Ericales</taxon>
        <taxon>Ericaceae</taxon>
        <taxon>Vaccinioideae</taxon>
        <taxon>Vaccinieae</taxon>
        <taxon>Vaccinium</taxon>
    </lineage>
</organism>
<evidence type="ECO:0000313" key="2">
    <source>
        <dbReference type="Proteomes" id="UP000828048"/>
    </source>
</evidence>